<comment type="caution">
    <text evidence="8">The sequence shown here is derived from an EMBL/GenBank/DDBJ whole genome shotgun (WGS) entry which is preliminary data.</text>
</comment>
<dbReference type="AlphaFoldDB" id="A0A429YZZ6"/>
<organism evidence="8 9">
    <name type="scientific">Aquibium carbonis</name>
    <dbReference type="NCBI Taxonomy" id="2495581"/>
    <lineage>
        <taxon>Bacteria</taxon>
        <taxon>Pseudomonadati</taxon>
        <taxon>Pseudomonadota</taxon>
        <taxon>Alphaproteobacteria</taxon>
        <taxon>Hyphomicrobiales</taxon>
        <taxon>Phyllobacteriaceae</taxon>
        <taxon>Aquibium</taxon>
    </lineage>
</organism>
<keyword evidence="9" id="KW-1185">Reference proteome</keyword>
<dbReference type="Proteomes" id="UP000278398">
    <property type="component" value="Unassembled WGS sequence"/>
</dbReference>
<dbReference type="Pfam" id="PF00015">
    <property type="entry name" value="MCPsignal"/>
    <property type="match status" value="1"/>
</dbReference>
<reference evidence="8 9" key="1">
    <citation type="submission" date="2018-12" db="EMBL/GenBank/DDBJ databases">
        <title>Mesorhizobium carbonis sp. nov., isolated from coal mine water.</title>
        <authorList>
            <person name="Xin W."/>
            <person name="Xu Z."/>
            <person name="Xiang F."/>
            <person name="Zhang J."/>
            <person name="Xi L."/>
            <person name="Liu J."/>
        </authorList>
    </citation>
    <scope>NUCLEOTIDE SEQUENCE [LARGE SCALE GENOMIC DNA]</scope>
    <source>
        <strain evidence="8 9">B2.3</strain>
    </source>
</reference>
<dbReference type="GO" id="GO:0006935">
    <property type="term" value="P:chemotaxis"/>
    <property type="evidence" value="ECO:0007669"/>
    <property type="project" value="UniProtKB-KW"/>
</dbReference>
<evidence type="ECO:0000313" key="8">
    <source>
        <dbReference type="EMBL" id="RST86990.1"/>
    </source>
</evidence>
<name>A0A429YZZ6_9HYPH</name>
<evidence type="ECO:0000256" key="2">
    <source>
        <dbReference type="ARBA" id="ARBA00029447"/>
    </source>
</evidence>
<dbReference type="PROSITE" id="PS50885">
    <property type="entry name" value="HAMP"/>
    <property type="match status" value="2"/>
</dbReference>
<dbReference type="GO" id="GO:0004888">
    <property type="term" value="F:transmembrane signaling receptor activity"/>
    <property type="evidence" value="ECO:0007669"/>
    <property type="project" value="InterPro"/>
</dbReference>
<dbReference type="SUPFAM" id="SSF58104">
    <property type="entry name" value="Methyl-accepting chemotaxis protein (MCP) signaling domain"/>
    <property type="match status" value="1"/>
</dbReference>
<gene>
    <name evidence="8" type="ORF">EJC49_07535</name>
</gene>
<feature type="transmembrane region" description="Helical" evidence="5">
    <location>
        <begin position="12"/>
        <end position="32"/>
    </location>
</feature>
<dbReference type="Gene3D" id="1.10.287.950">
    <property type="entry name" value="Methyl-accepting chemotaxis protein"/>
    <property type="match status" value="1"/>
</dbReference>
<evidence type="ECO:0000256" key="1">
    <source>
        <dbReference type="ARBA" id="ARBA00022500"/>
    </source>
</evidence>
<dbReference type="InterPro" id="IPR013587">
    <property type="entry name" value="Nitrate/nitrite_sensing"/>
</dbReference>
<keyword evidence="5" id="KW-0812">Transmembrane</keyword>
<evidence type="ECO:0000259" key="7">
    <source>
        <dbReference type="PROSITE" id="PS50885"/>
    </source>
</evidence>
<feature type="domain" description="Methyl-accepting transducer" evidence="6">
    <location>
        <begin position="463"/>
        <end position="692"/>
    </location>
</feature>
<dbReference type="Gene3D" id="6.10.340.10">
    <property type="match status" value="1"/>
</dbReference>
<feature type="region of interest" description="Disordered" evidence="4">
    <location>
        <begin position="709"/>
        <end position="732"/>
    </location>
</feature>
<evidence type="ECO:0000256" key="5">
    <source>
        <dbReference type="SAM" id="Phobius"/>
    </source>
</evidence>
<dbReference type="PANTHER" id="PTHR43531">
    <property type="entry name" value="PROTEIN ICFG"/>
    <property type="match status" value="1"/>
</dbReference>
<evidence type="ECO:0000256" key="4">
    <source>
        <dbReference type="SAM" id="MobiDB-lite"/>
    </source>
</evidence>
<dbReference type="SMART" id="SM00283">
    <property type="entry name" value="MA"/>
    <property type="match status" value="1"/>
</dbReference>
<evidence type="ECO:0000313" key="9">
    <source>
        <dbReference type="Proteomes" id="UP000278398"/>
    </source>
</evidence>
<feature type="non-terminal residue" evidence="8">
    <location>
        <position position="732"/>
    </location>
</feature>
<dbReference type="GO" id="GO:0007165">
    <property type="term" value="P:signal transduction"/>
    <property type="evidence" value="ECO:0007669"/>
    <property type="project" value="UniProtKB-KW"/>
</dbReference>
<dbReference type="InterPro" id="IPR003660">
    <property type="entry name" value="HAMP_dom"/>
</dbReference>
<proteinExistence type="inferred from homology"/>
<dbReference type="InterPro" id="IPR004089">
    <property type="entry name" value="MCPsignal_dom"/>
</dbReference>
<keyword evidence="5" id="KW-1133">Transmembrane helix</keyword>
<dbReference type="RefSeq" id="WP_126698883.1">
    <property type="nucleotide sequence ID" value="NZ_RWKW01000027.1"/>
</dbReference>
<dbReference type="SMART" id="SM00304">
    <property type="entry name" value="HAMP"/>
    <property type="match status" value="2"/>
</dbReference>
<dbReference type="OrthoDB" id="3289104at2"/>
<dbReference type="Pfam" id="PF08376">
    <property type="entry name" value="NIT"/>
    <property type="match status" value="1"/>
</dbReference>
<feature type="transmembrane region" description="Helical" evidence="5">
    <location>
        <begin position="301"/>
        <end position="323"/>
    </location>
</feature>
<protein>
    <submittedName>
        <fullName evidence="8">HAMP domain-containing protein</fullName>
    </submittedName>
</protein>
<evidence type="ECO:0000259" key="6">
    <source>
        <dbReference type="PROSITE" id="PS50111"/>
    </source>
</evidence>
<dbReference type="InterPro" id="IPR051310">
    <property type="entry name" value="MCP_chemotaxis"/>
</dbReference>
<dbReference type="EMBL" id="RWKW01000027">
    <property type="protein sequence ID" value="RST86990.1"/>
    <property type="molecule type" value="Genomic_DNA"/>
</dbReference>
<dbReference type="PRINTS" id="PR00260">
    <property type="entry name" value="CHEMTRNSDUCR"/>
</dbReference>
<evidence type="ECO:0000256" key="3">
    <source>
        <dbReference type="PROSITE-ProRule" id="PRU00284"/>
    </source>
</evidence>
<dbReference type="Pfam" id="PF00672">
    <property type="entry name" value="HAMP"/>
    <property type="match status" value="1"/>
</dbReference>
<feature type="domain" description="HAMP" evidence="7">
    <location>
        <begin position="406"/>
        <end position="458"/>
    </location>
</feature>
<sequence>MAFRAISIRSTLFGLAILPLTIIALMGGYLAWKTHSEYVDLRQAMPVKELAEAGSQLALALPAEALSNPQTRAAARTRTDAVFKQVLEAHQALVESGQSDPVIEETMAVIRDGIDKVAPHRIRVDTDKATFNEALYILQPVSAAGLKLMDRAGAIVADLELARFVAGFHALMQTNDAALIENNLGLMFLRGETLPAPAFSYMVHSRSLTDIHRPALTDFLPADITAAIRAFEAGANGETMKAARQDILRNDQAGRTSSITVDQWTQAKQAQYPVLRAAIDQSTSALDTLARTRLEEARAAFVFYVGLTLAVVLVVSALCVLAVRNISGSIRGIAGRMHALAEGDVQNPIPLQDRGDEIGEMARSVEIFRQAALRNLHLEAENARQREAADREREAMQAQAEADAEQRLNQATGSLAASLRRLAAGDLMCDIEERFAERFEPLRNDFNTSMRQLRAAMADAARSASIVGGGSNEISQASGNLARRTEQQAAALEETAAALDQVTANVTATSRRTAEARDLVRSTRERAEQSSTVVRNAVGAMERIDQSARQITQIIGVIDEIAFQTSLLALNAGVEAARAGDAGRGFAVVAQEVRALAQRSAEAAKEIKGLISNSERTVGEGVQLVTDAGGSISAIEELMRSIDAHMDAIASAASDQSSSLAEVNIAMNDMDKNTQQNAAMVQEVSASGDELRLESARLAEMLGRFRTGSGAGDLRQAAQAMRAPTAQPAQQA</sequence>
<keyword evidence="1" id="KW-0145">Chemotaxis</keyword>
<dbReference type="GO" id="GO:0016020">
    <property type="term" value="C:membrane"/>
    <property type="evidence" value="ECO:0007669"/>
    <property type="project" value="InterPro"/>
</dbReference>
<dbReference type="PANTHER" id="PTHR43531:SF11">
    <property type="entry name" value="METHYL-ACCEPTING CHEMOTAXIS PROTEIN 3"/>
    <property type="match status" value="1"/>
</dbReference>
<dbReference type="PROSITE" id="PS50111">
    <property type="entry name" value="CHEMOTAXIS_TRANSDUC_2"/>
    <property type="match status" value="1"/>
</dbReference>
<keyword evidence="3" id="KW-0807">Transducer</keyword>
<feature type="domain" description="HAMP" evidence="7">
    <location>
        <begin position="324"/>
        <end position="377"/>
    </location>
</feature>
<keyword evidence="5" id="KW-0472">Membrane</keyword>
<accession>A0A429YZZ6</accession>
<dbReference type="InterPro" id="IPR004090">
    <property type="entry name" value="Chemotax_Me-accpt_rcpt"/>
</dbReference>
<dbReference type="SUPFAM" id="SSF158472">
    <property type="entry name" value="HAMP domain-like"/>
    <property type="match status" value="1"/>
</dbReference>
<comment type="similarity">
    <text evidence="2">Belongs to the methyl-accepting chemotaxis (MCP) protein family.</text>
</comment>